<dbReference type="EMBL" id="QVQA01000093">
    <property type="protein sequence ID" value="KAF5096314.1"/>
    <property type="molecule type" value="Genomic_DNA"/>
</dbReference>
<dbReference type="Proteomes" id="UP000744676">
    <property type="component" value="Unassembled WGS sequence"/>
</dbReference>
<protein>
    <submittedName>
        <fullName evidence="1">Uncharacterized protein</fullName>
    </submittedName>
</protein>
<organism evidence="1 2">
    <name type="scientific">Geotrichum galactomycetum</name>
    <dbReference type="NCBI Taxonomy" id="27317"/>
    <lineage>
        <taxon>Eukaryota</taxon>
        <taxon>Fungi</taxon>
        <taxon>Dikarya</taxon>
        <taxon>Ascomycota</taxon>
        <taxon>Saccharomycotina</taxon>
        <taxon>Dipodascomycetes</taxon>
        <taxon>Dipodascales</taxon>
        <taxon>Dipodascaceae</taxon>
        <taxon>Geotrichum</taxon>
    </lineage>
</organism>
<keyword evidence="2" id="KW-1185">Reference proteome</keyword>
<comment type="caution">
    <text evidence="1">The sequence shown here is derived from an EMBL/GenBank/DDBJ whole genome shotgun (WGS) entry which is preliminary data.</text>
</comment>
<evidence type="ECO:0000313" key="1">
    <source>
        <dbReference type="EMBL" id="KAF5096314.1"/>
    </source>
</evidence>
<name>A0ACB6V2X7_9ASCO</name>
<evidence type="ECO:0000313" key="2">
    <source>
        <dbReference type="Proteomes" id="UP000744676"/>
    </source>
</evidence>
<gene>
    <name evidence="1" type="ORF">D0Z00_002821</name>
</gene>
<accession>A0ACB6V2X7</accession>
<sequence length="633" mass="69462">MSAQNPFKHGHRKQRSNSTNPNAYYGSTRLPNVAEQMPSRRRFSLGGRLSVPQSIVGKINSLEHFASSYSRAQSFLGIDPPTDLDRARTFFVDQNDTAVAGDEEQQQQLAVQPSGSREESLLESWRRPSTGSGSRRQSFAPVFEEEDTSGGEAEAERTLNEFSGLLHQYAGSELHRRRPSYLPLPEQGATILREAEALPTEGVDAEPLILREIEDKNGQITTTVAGQSTGPQTVFNSVNVLVGIGMLSLSLGFSYTGWVLGFVFFIVSALVTYYSANLLAKCMDTDPALVTYADIAYAAYGPRGRAVTSLLFTIELTGAGVSMIILFADSLNALFPQFTVTQYKILSFFILTPLCFLPLSILSISSILGITSTLGLVLIILIDGLVKPTAPGSLLSPMPSGLWPRNWMTVPLSIGIFMSPWGGHAVFPNIYRDMRHPSKYGSCLTTTYYVTFLIDISTAILGFLMFGVEVSDEVSKSILLTQGYTASLGLLMTSLIAIIPIAKTPLSVRPIVSTLDALFNLNESPEEAAIPRKVNWKKLGRYALRPLVVGLNVYFAIIYPSFDRIIGLLGSSMITTICVVGPITFFHKLYYGRIPKYQFWIDNLLMVIFSIIGVVGTIWCFLPEEVVAKGFIA</sequence>
<reference evidence="1 2" key="1">
    <citation type="journal article" date="2020" name="Front. Microbiol.">
        <title>Phenotypic and Genetic Characterization of the Cheese Ripening Yeast Geotrichum candidum.</title>
        <authorList>
            <person name="Perkins V."/>
            <person name="Vignola S."/>
            <person name="Lessard M.H."/>
            <person name="Plante P.L."/>
            <person name="Corbeil J."/>
            <person name="Dugat-Bony E."/>
            <person name="Frenette M."/>
            <person name="Labrie S."/>
        </authorList>
    </citation>
    <scope>NUCLEOTIDE SEQUENCE [LARGE SCALE GENOMIC DNA]</scope>
    <source>
        <strain evidence="1 2">LMA-1147</strain>
    </source>
</reference>
<proteinExistence type="predicted"/>